<protein>
    <recommendedName>
        <fullName evidence="2">Reverse transcriptase/retrotransposon-derived protein RNase H-like domain-containing protein</fullName>
    </recommendedName>
</protein>
<proteinExistence type="predicted"/>
<dbReference type="PANTHER" id="PTHR37984:SF5">
    <property type="entry name" value="PROTEIN NYNRIN-LIKE"/>
    <property type="match status" value="1"/>
</dbReference>
<dbReference type="Pfam" id="PF17919">
    <property type="entry name" value="RT_RNaseH_2"/>
    <property type="match status" value="1"/>
</dbReference>
<evidence type="ECO:0000313" key="4">
    <source>
        <dbReference type="Proteomes" id="UP000326396"/>
    </source>
</evidence>
<dbReference type="Gene3D" id="3.30.70.270">
    <property type="match status" value="2"/>
</dbReference>
<evidence type="ECO:0000259" key="2">
    <source>
        <dbReference type="Pfam" id="PF17919"/>
    </source>
</evidence>
<reference evidence="3 4" key="1">
    <citation type="submission" date="2019-05" db="EMBL/GenBank/DDBJ databases">
        <title>Mikania micrantha, genome provides insights into the molecular mechanism of rapid growth.</title>
        <authorList>
            <person name="Liu B."/>
        </authorList>
    </citation>
    <scope>NUCLEOTIDE SEQUENCE [LARGE SCALE GENOMIC DNA]</scope>
    <source>
        <strain evidence="3">NLD-2019</strain>
        <tissue evidence="3">Leaf</tissue>
    </source>
</reference>
<dbReference type="OrthoDB" id="415724at2759"/>
<keyword evidence="4" id="KW-1185">Reference proteome</keyword>
<dbReference type="InterPro" id="IPR043128">
    <property type="entry name" value="Rev_trsase/Diguanyl_cyclase"/>
</dbReference>
<dbReference type="Proteomes" id="UP000326396">
    <property type="component" value="Linkage Group LG11"/>
</dbReference>
<evidence type="ECO:0000313" key="3">
    <source>
        <dbReference type="EMBL" id="KAD6796260.1"/>
    </source>
</evidence>
<dbReference type="FunFam" id="3.30.70.270:FF:000026">
    <property type="entry name" value="Transposon Ty3-G Gag-Pol polyprotein"/>
    <property type="match status" value="1"/>
</dbReference>
<keyword evidence="1" id="KW-0511">Multifunctional enzyme</keyword>
<dbReference type="EMBL" id="SZYD01000003">
    <property type="protein sequence ID" value="KAD6796260.1"/>
    <property type="molecule type" value="Genomic_DNA"/>
</dbReference>
<accession>A0A5N6PT40</accession>
<dbReference type="SUPFAM" id="SSF56672">
    <property type="entry name" value="DNA/RNA polymerases"/>
    <property type="match status" value="1"/>
</dbReference>
<comment type="caution">
    <text evidence="3">The sequence shown here is derived from an EMBL/GenBank/DDBJ whole genome shotgun (WGS) entry which is preliminary data.</text>
</comment>
<evidence type="ECO:0000256" key="1">
    <source>
        <dbReference type="ARBA" id="ARBA00023268"/>
    </source>
</evidence>
<dbReference type="InterPro" id="IPR041577">
    <property type="entry name" value="RT_RNaseH_2"/>
</dbReference>
<organism evidence="3 4">
    <name type="scientific">Mikania micrantha</name>
    <name type="common">bitter vine</name>
    <dbReference type="NCBI Taxonomy" id="192012"/>
    <lineage>
        <taxon>Eukaryota</taxon>
        <taxon>Viridiplantae</taxon>
        <taxon>Streptophyta</taxon>
        <taxon>Embryophyta</taxon>
        <taxon>Tracheophyta</taxon>
        <taxon>Spermatophyta</taxon>
        <taxon>Magnoliopsida</taxon>
        <taxon>eudicotyledons</taxon>
        <taxon>Gunneridae</taxon>
        <taxon>Pentapetalae</taxon>
        <taxon>asterids</taxon>
        <taxon>campanulids</taxon>
        <taxon>Asterales</taxon>
        <taxon>Asteraceae</taxon>
        <taxon>Asteroideae</taxon>
        <taxon>Heliantheae alliance</taxon>
        <taxon>Eupatorieae</taxon>
        <taxon>Mikania</taxon>
    </lineage>
</organism>
<sequence length="203" mass="23402">MLEVRERKSAETEGKGRRNGVLYPGCKYTYRTDLSDGPVAVISKKEHEQHHKLILEILRKEQLYAKFFKCEFWLKEVQFLGHIINKNGVHVDPAKIEAVKNWSTPKTPTEIRSFLGPAGYYRRFISNFSRIVVPLTSLTQKDWPYEWGPKQEKAFQTFKQKLCDALVLTLPDGNDDFVICCDASKQGLGCVLMQQRKIVTYAS</sequence>
<dbReference type="GO" id="GO:0003824">
    <property type="term" value="F:catalytic activity"/>
    <property type="evidence" value="ECO:0007669"/>
    <property type="project" value="UniProtKB-KW"/>
</dbReference>
<dbReference type="InterPro" id="IPR043502">
    <property type="entry name" value="DNA/RNA_pol_sf"/>
</dbReference>
<dbReference type="AlphaFoldDB" id="A0A5N6PT40"/>
<dbReference type="PANTHER" id="PTHR37984">
    <property type="entry name" value="PROTEIN CBG26694"/>
    <property type="match status" value="1"/>
</dbReference>
<feature type="domain" description="Reverse transcriptase/retrotransposon-derived protein RNase H-like" evidence="2">
    <location>
        <begin position="147"/>
        <end position="203"/>
    </location>
</feature>
<gene>
    <name evidence="3" type="ORF">E3N88_07156</name>
</gene>
<name>A0A5N6PT40_9ASTR</name>
<dbReference type="InterPro" id="IPR050951">
    <property type="entry name" value="Retrovirus_Pol_polyprotein"/>
</dbReference>